<dbReference type="HOGENOM" id="CLU_067863_3_0_1"/>
<gene>
    <name evidence="2" type="ORF">PHACADRAFT_214018</name>
</gene>
<feature type="signal peptide" evidence="1">
    <location>
        <begin position="1"/>
        <end position="19"/>
    </location>
</feature>
<sequence length="259" mass="28498">MFSFKNLLSALSLVALVHALPAKPIQRRTGFGSMCSTTQFNLSNSVPADFNFTQPNTTFPTFVALSVGTQNYTCGDDGTWSPIGAITELYDISCIPQEEHANFTTMIADMWENSPNTWTSEDIVLSTEAANGPTALGMHYWISDPNNATSGKIFAKWDFGMSRMMEVTDMNTAFVVCSETDVVPDPINPVLNSAWLYEPVLYVDGQKDGQLADQVYRFNSNGGSAPNTTCRANFDFLQVKSTLNFWFYGGAWVNTTSSS</sequence>
<evidence type="ECO:0000256" key="1">
    <source>
        <dbReference type="SAM" id="SignalP"/>
    </source>
</evidence>
<keyword evidence="1" id="KW-0732">Signal</keyword>
<dbReference type="InterPro" id="IPR021851">
    <property type="entry name" value="DUF3455"/>
</dbReference>
<dbReference type="Pfam" id="PF11937">
    <property type="entry name" value="DUF3455"/>
    <property type="match status" value="1"/>
</dbReference>
<dbReference type="EMBL" id="JH930479">
    <property type="protein sequence ID" value="EKM50318.1"/>
    <property type="molecule type" value="Genomic_DNA"/>
</dbReference>
<dbReference type="InParanoid" id="K5VGK5"/>
<organism evidence="2 3">
    <name type="scientific">Phanerochaete carnosa (strain HHB-10118-sp)</name>
    <name type="common">White-rot fungus</name>
    <name type="synonym">Peniophora carnosa</name>
    <dbReference type="NCBI Taxonomy" id="650164"/>
    <lineage>
        <taxon>Eukaryota</taxon>
        <taxon>Fungi</taxon>
        <taxon>Dikarya</taxon>
        <taxon>Basidiomycota</taxon>
        <taxon>Agaricomycotina</taxon>
        <taxon>Agaricomycetes</taxon>
        <taxon>Polyporales</taxon>
        <taxon>Phanerochaetaceae</taxon>
        <taxon>Phanerochaete</taxon>
    </lineage>
</organism>
<dbReference type="Proteomes" id="UP000008370">
    <property type="component" value="Unassembled WGS sequence"/>
</dbReference>
<dbReference type="OrthoDB" id="1859733at2759"/>
<protein>
    <recommendedName>
        <fullName evidence="4">Glycoside hydrolase family 16 protein</fullName>
    </recommendedName>
</protein>
<accession>K5VGK5</accession>
<evidence type="ECO:0000313" key="2">
    <source>
        <dbReference type="EMBL" id="EKM50318.1"/>
    </source>
</evidence>
<dbReference type="PANTHER" id="PTHR35567">
    <property type="entry name" value="MALATE DEHYDROGENASE (AFU_ORTHOLOGUE AFUA_2G13800)"/>
    <property type="match status" value="1"/>
</dbReference>
<dbReference type="GeneID" id="18913452"/>
<feature type="chain" id="PRO_5003884701" description="Glycoside hydrolase family 16 protein" evidence="1">
    <location>
        <begin position="20"/>
        <end position="259"/>
    </location>
</feature>
<keyword evidence="3" id="KW-1185">Reference proteome</keyword>
<dbReference type="RefSeq" id="XP_007401501.1">
    <property type="nucleotide sequence ID" value="XM_007401439.1"/>
</dbReference>
<dbReference type="PANTHER" id="PTHR35567:SF1">
    <property type="entry name" value="CONSERVED FUNGAL PROTEIN (AFU_ORTHOLOGUE AFUA_1G14230)"/>
    <property type="match status" value="1"/>
</dbReference>
<name>K5VGK5_PHACS</name>
<proteinExistence type="predicted"/>
<evidence type="ECO:0000313" key="3">
    <source>
        <dbReference type="Proteomes" id="UP000008370"/>
    </source>
</evidence>
<reference evidence="2 3" key="1">
    <citation type="journal article" date="2012" name="BMC Genomics">
        <title>Comparative genomics of the white-rot fungi, Phanerochaete carnosa and P. chrysosporium, to elucidate the genetic basis of the distinct wood types they colonize.</title>
        <authorList>
            <person name="Suzuki H."/>
            <person name="MacDonald J."/>
            <person name="Syed K."/>
            <person name="Salamov A."/>
            <person name="Hori C."/>
            <person name="Aerts A."/>
            <person name="Henrissat B."/>
            <person name="Wiebenga A."/>
            <person name="vanKuyk P.A."/>
            <person name="Barry K."/>
            <person name="Lindquist E."/>
            <person name="LaButti K."/>
            <person name="Lapidus A."/>
            <person name="Lucas S."/>
            <person name="Coutinho P."/>
            <person name="Gong Y."/>
            <person name="Samejima M."/>
            <person name="Mahadevan R."/>
            <person name="Abou-Zaid M."/>
            <person name="de Vries R.P."/>
            <person name="Igarashi K."/>
            <person name="Yadav J.S."/>
            <person name="Grigoriev I.V."/>
            <person name="Master E.R."/>
        </authorList>
    </citation>
    <scope>NUCLEOTIDE SEQUENCE [LARGE SCALE GENOMIC DNA]</scope>
    <source>
        <strain evidence="2 3">HHB-10118-sp</strain>
    </source>
</reference>
<evidence type="ECO:0008006" key="4">
    <source>
        <dbReference type="Google" id="ProtNLM"/>
    </source>
</evidence>
<dbReference type="KEGG" id="pco:PHACADRAFT_214018"/>
<dbReference type="AlphaFoldDB" id="K5VGK5"/>